<dbReference type="GO" id="GO:0007154">
    <property type="term" value="P:cell communication"/>
    <property type="evidence" value="ECO:0007669"/>
    <property type="project" value="InterPro"/>
</dbReference>
<dbReference type="InterPro" id="IPR023827">
    <property type="entry name" value="Peptidase_S8_Asp-AS"/>
</dbReference>
<evidence type="ECO:0000313" key="13">
    <source>
        <dbReference type="EMBL" id="UXE59253.1"/>
    </source>
</evidence>
<evidence type="ECO:0000259" key="12">
    <source>
        <dbReference type="SMART" id="SM00237"/>
    </source>
</evidence>
<comment type="similarity">
    <text evidence="1 9 10">Belongs to the peptidase S8 family.</text>
</comment>
<evidence type="ECO:0000256" key="7">
    <source>
        <dbReference type="ARBA" id="ARBA00022837"/>
    </source>
</evidence>
<evidence type="ECO:0000256" key="11">
    <source>
        <dbReference type="SAM" id="MobiDB-lite"/>
    </source>
</evidence>
<protein>
    <submittedName>
        <fullName evidence="13">S8 family serine peptidase</fullName>
    </submittedName>
</protein>
<dbReference type="InterPro" id="IPR038081">
    <property type="entry name" value="CalX-like_sf"/>
</dbReference>
<feature type="active site" description="Charge relay system" evidence="8 9">
    <location>
        <position position="352"/>
    </location>
</feature>
<dbReference type="InterPro" id="IPR000209">
    <property type="entry name" value="Peptidase_S8/S53_dom"/>
</dbReference>
<dbReference type="KEGG" id="wna:KA717_25610"/>
<dbReference type="InterPro" id="IPR023828">
    <property type="entry name" value="Peptidase_S8_Ser-AS"/>
</dbReference>
<dbReference type="Gene3D" id="2.150.10.10">
    <property type="entry name" value="Serralysin-like metalloprotease, C-terminal"/>
    <property type="match status" value="1"/>
</dbReference>
<keyword evidence="3" id="KW-0732">Signal</keyword>
<dbReference type="PANTHER" id="PTHR43806">
    <property type="entry name" value="PEPTIDASE S8"/>
    <property type="match status" value="1"/>
</dbReference>
<dbReference type="Gene3D" id="3.40.50.200">
    <property type="entry name" value="Peptidase S8/S53 domain"/>
    <property type="match status" value="1"/>
</dbReference>
<dbReference type="InterPro" id="IPR003644">
    <property type="entry name" value="Calx_beta"/>
</dbReference>
<dbReference type="PROSITE" id="PS00137">
    <property type="entry name" value="SUBTILASE_HIS"/>
    <property type="match status" value="1"/>
</dbReference>
<evidence type="ECO:0000256" key="6">
    <source>
        <dbReference type="ARBA" id="ARBA00022825"/>
    </source>
</evidence>
<accession>A0A977KSX9</accession>
<dbReference type="Pfam" id="PF00082">
    <property type="entry name" value="Peptidase_S8"/>
    <property type="match status" value="1"/>
</dbReference>
<feature type="domain" description="Calx-beta" evidence="12">
    <location>
        <begin position="868"/>
        <end position="972"/>
    </location>
</feature>
<dbReference type="SUPFAM" id="SSF141072">
    <property type="entry name" value="CalX-like"/>
    <property type="match status" value="5"/>
</dbReference>
<dbReference type="InterPro" id="IPR015500">
    <property type="entry name" value="Peptidase_S8_subtilisin-rel"/>
</dbReference>
<dbReference type="CDD" id="cd07473">
    <property type="entry name" value="Peptidases_S8_Subtilisin_like"/>
    <property type="match status" value="1"/>
</dbReference>
<evidence type="ECO:0000256" key="1">
    <source>
        <dbReference type="ARBA" id="ARBA00011073"/>
    </source>
</evidence>
<proteinExistence type="inferred from homology"/>
<dbReference type="Proteomes" id="UP001065613">
    <property type="component" value="Chromosome"/>
</dbReference>
<gene>
    <name evidence="13" type="ORF">KA717_25610</name>
</gene>
<dbReference type="GO" id="GO:0004252">
    <property type="term" value="F:serine-type endopeptidase activity"/>
    <property type="evidence" value="ECO:0007669"/>
    <property type="project" value="UniProtKB-UniRule"/>
</dbReference>
<dbReference type="InterPro" id="IPR022398">
    <property type="entry name" value="Peptidase_S8_His-AS"/>
</dbReference>
<dbReference type="InterPro" id="IPR011049">
    <property type="entry name" value="Serralysin-like_metalloprot_C"/>
</dbReference>
<dbReference type="SMART" id="SM00237">
    <property type="entry name" value="Calx_beta"/>
    <property type="match status" value="3"/>
</dbReference>
<keyword evidence="7" id="KW-0106">Calcium</keyword>
<reference evidence="13" key="1">
    <citation type="submission" date="2021-04" db="EMBL/GenBank/DDBJ databases">
        <title>Genome sequence of Woronichinia naegeliana from Washington state freshwater lake bloom.</title>
        <authorList>
            <person name="Dreher T.W."/>
        </authorList>
    </citation>
    <scope>NUCLEOTIDE SEQUENCE</scope>
    <source>
        <strain evidence="13">WA131</strain>
    </source>
</reference>
<dbReference type="Gene3D" id="2.60.120.200">
    <property type="match status" value="1"/>
</dbReference>
<dbReference type="PROSITE" id="PS51892">
    <property type="entry name" value="SUBTILASE"/>
    <property type="match status" value="1"/>
</dbReference>
<keyword evidence="6 9" id="KW-0720">Serine protease</keyword>
<feature type="region of interest" description="Disordered" evidence="11">
    <location>
        <begin position="113"/>
        <end position="135"/>
    </location>
</feature>
<feature type="active site" description="Charge relay system" evidence="8 9">
    <location>
        <position position="512"/>
    </location>
</feature>
<dbReference type="EMBL" id="CP073041">
    <property type="protein sequence ID" value="UXE59253.1"/>
    <property type="molecule type" value="Genomic_DNA"/>
</dbReference>
<organism evidence="13">
    <name type="scientific">Woronichinia naegeliana WA131</name>
    <dbReference type="NCBI Taxonomy" id="2824559"/>
    <lineage>
        <taxon>Bacteria</taxon>
        <taxon>Bacillati</taxon>
        <taxon>Cyanobacteriota</taxon>
        <taxon>Cyanophyceae</taxon>
        <taxon>Synechococcales</taxon>
        <taxon>Coelosphaeriaceae</taxon>
        <taxon>Woronichinia</taxon>
    </lineage>
</organism>
<dbReference type="InterPro" id="IPR034204">
    <property type="entry name" value="PfSUB1-like_cat_dom"/>
</dbReference>
<keyword evidence="2 9" id="KW-0645">Protease</keyword>
<evidence type="ECO:0000256" key="5">
    <source>
        <dbReference type="ARBA" id="ARBA00022801"/>
    </source>
</evidence>
<evidence type="ECO:0000256" key="3">
    <source>
        <dbReference type="ARBA" id="ARBA00022729"/>
    </source>
</evidence>
<evidence type="ECO:0000256" key="4">
    <source>
        <dbReference type="ARBA" id="ARBA00022737"/>
    </source>
</evidence>
<dbReference type="SUPFAM" id="SSF52743">
    <property type="entry name" value="Subtilisin-like"/>
    <property type="match status" value="1"/>
</dbReference>
<dbReference type="GO" id="GO:0006508">
    <property type="term" value="P:proteolysis"/>
    <property type="evidence" value="ECO:0007669"/>
    <property type="project" value="UniProtKB-KW"/>
</dbReference>
<keyword evidence="4" id="KW-0677">Repeat</keyword>
<dbReference type="Gene3D" id="2.60.40.2030">
    <property type="match status" value="4"/>
</dbReference>
<feature type="domain" description="Calx-beta" evidence="12">
    <location>
        <begin position="1100"/>
        <end position="1202"/>
    </location>
</feature>
<sequence>MSQEISNIVDNSPFVQKLDKLLAIDKLTGLIDDVSDGGILHERENPLTAIDSSTDNTFSSAATSSYFNSDQSPVSSSTKGKLTEFPLTVAYQSSGGNQNIDSINNVYRAESLPSQSSSTLPTNSQKTAASIPNLSSTGQFTSPTKAVSASLGIGGEDVQTTKYRKLAPHASGRLILKFKQGIKSVQIDQIKKDLGVFSTKTVGLTGAQIWKFSGISVENALAKYGNSTFFEYIEPDYIVKAGAVTPNSTLPNDPSFSQLWGLNNTGQSGGTPDADIDAPEAWDIQKGNPNLVIGVIDTGVDYNHQDLVGNIWTNPNEIAGDGIDNDSNGYVDDIRGWDFAYGDNDPMDVDGHGTHVSGTIAGKGNNGIGVTGVAWNAKIMPLKFLDDTGSGYISDAIFAIDYATSKGVKLTNNSWGGGGYSQSLYDAINAAGQQGGLFVAAAGNDGVNADVSPMYPAGYNLANIVSVASTTRTDSLSYFSNYGLTSVDLGAPGSDIYSTTPGNTYSTYSGTSMATPHVTGAAALLWSQNPTWTAQQIKTTLMNTGDSLSSLAGKTVSGKRLNIYNALASANLPSVTVSVSPASVQEDGTTNLVYTFTRTNLNLSSPLTVNFSIDGTANAAPVGSDPTDYNVLTNSGVTFNPTTKLGTVTFAANATTATVVVDPIADTVQENNETVNLTVNSGNGYIVGVPVAATGTIISEEGFTTFFSDDFATNTKGWALGTEWQIGSATVSTGQIYGNPDPGVDYTPTTDNGIAGVVIGGNAATALHDFYYFTSPIINTSTANNLFFEYARWLNSDYTPYMQNTVDVFNGSSWINLWSSGGSPGVQDDAWTPQKFDISTYKSASTQIRFGFNVGSSGVYTVSSWNIDDVKLYGDGGSTLPVITVAATDASAAETLAPATNPGSYTLTRTGSTVSALTVNVALSGTATNGTDYTTIPTTVTFAAGSATAVVPLNVIDDTLFEGTETAILTIGTGTGYTVGTTPSATVNIADNDLPVVTVVATDASAAETLAGATTNPGSYTLTRTGSTVSALTVNVALSGTATNGTDYTTIPTTVTFAAGSATAVVPLNVIDDTLFEGTETAILTIGTGTSYTVGSTPSATVNIADNDLPIITVVATDASAAETLAGATTNPGSYTLTRTGSTVSALTVNVALSGTATNGTDYTTIPTTVTFAAGSATAVVPLNVIDDTLFEGTETAILTIGTGTGYTVGTTPSATVNIADNETSPTPSITLASNYSGVSENGKPDIIYTFTRTGATTSSLTVNFGIDGTATRGNDYYAYGGLFPSSTQGTISFDIGATTAKLVLVTFGDTLKEANESINLTLASGSGYQIGTTTTVTSTIINDDGTLNQQGTAGADYIEVGSTRTLSGLGGNDILIGSQSSEILVGGQGTDTLTGGDNFDTFLFSNSSEGVDTITDFNVNQDIIQVSAAGFGGGLIAGTSLSSDQFSLGTVTASTRFIFNKSTGSLSFDIDGSGSTAAIQIASLTTNLNLTEDNIFVG</sequence>
<dbReference type="PANTHER" id="PTHR43806:SF11">
    <property type="entry name" value="CEREVISIN-RELATED"/>
    <property type="match status" value="1"/>
</dbReference>
<dbReference type="PROSITE" id="PS00136">
    <property type="entry name" value="SUBTILASE_ASP"/>
    <property type="match status" value="1"/>
</dbReference>
<dbReference type="InterPro" id="IPR036852">
    <property type="entry name" value="Peptidase_S8/S53_dom_sf"/>
</dbReference>
<feature type="compositionally biased region" description="Low complexity" evidence="11">
    <location>
        <begin position="113"/>
        <end position="125"/>
    </location>
</feature>
<evidence type="ECO:0000256" key="10">
    <source>
        <dbReference type="RuleBase" id="RU003355"/>
    </source>
</evidence>
<keyword evidence="5 9" id="KW-0378">Hydrolase</keyword>
<name>A0A977KSX9_9CYAN</name>
<evidence type="ECO:0000256" key="2">
    <source>
        <dbReference type="ARBA" id="ARBA00022670"/>
    </source>
</evidence>
<dbReference type="Pfam" id="PF03160">
    <property type="entry name" value="Calx-beta"/>
    <property type="match status" value="5"/>
</dbReference>
<dbReference type="PROSITE" id="PS00138">
    <property type="entry name" value="SUBTILASE_SER"/>
    <property type="match status" value="1"/>
</dbReference>
<feature type="domain" description="Calx-beta" evidence="12">
    <location>
        <begin position="985"/>
        <end position="1087"/>
    </location>
</feature>
<dbReference type="GO" id="GO:0016020">
    <property type="term" value="C:membrane"/>
    <property type="evidence" value="ECO:0007669"/>
    <property type="project" value="InterPro"/>
</dbReference>
<feature type="compositionally biased region" description="Polar residues" evidence="11">
    <location>
        <begin position="126"/>
        <end position="135"/>
    </location>
</feature>
<feature type="active site" description="Charge relay system" evidence="8 9">
    <location>
        <position position="297"/>
    </location>
</feature>
<dbReference type="PRINTS" id="PR00723">
    <property type="entry name" value="SUBTILISIN"/>
</dbReference>
<evidence type="ECO:0000256" key="8">
    <source>
        <dbReference type="PIRSR" id="PIRSR615500-1"/>
    </source>
</evidence>
<evidence type="ECO:0000256" key="9">
    <source>
        <dbReference type="PROSITE-ProRule" id="PRU01240"/>
    </source>
</evidence>
<dbReference type="InterPro" id="IPR050131">
    <property type="entry name" value="Peptidase_S8_subtilisin-like"/>
</dbReference>